<name>A0A820Q4Q7_9BILA</name>
<accession>A0A820Q4Q7</accession>
<evidence type="ECO:0000256" key="1">
    <source>
        <dbReference type="SAM" id="MobiDB-lite"/>
    </source>
</evidence>
<proteinExistence type="predicted"/>
<reference evidence="2" key="1">
    <citation type="submission" date="2021-02" db="EMBL/GenBank/DDBJ databases">
        <authorList>
            <person name="Nowell W R."/>
        </authorList>
    </citation>
    <scope>NUCLEOTIDE SEQUENCE</scope>
</reference>
<feature type="region of interest" description="Disordered" evidence="1">
    <location>
        <begin position="1"/>
        <end position="47"/>
    </location>
</feature>
<dbReference type="AlphaFoldDB" id="A0A820Q4Q7"/>
<dbReference type="Proteomes" id="UP000663868">
    <property type="component" value="Unassembled WGS sequence"/>
</dbReference>
<gene>
    <name evidence="2" type="ORF">KXQ929_LOCUS51822</name>
</gene>
<sequence length="104" mass="11588">PRARKTPTTKITQTTDRNDAVPFDDTNTVENSNEQPPSINRDNDDYPVTFRSRNAFSSNRINNLAYLSQGNDNTDSVSLDPPNTTLFYITSSIPDDNSKTTSNS</sequence>
<evidence type="ECO:0000313" key="2">
    <source>
        <dbReference type="EMBL" id="CAF4414914.1"/>
    </source>
</evidence>
<comment type="caution">
    <text evidence="2">The sequence shown here is derived from an EMBL/GenBank/DDBJ whole genome shotgun (WGS) entry which is preliminary data.</text>
</comment>
<dbReference type="EMBL" id="CAJOBB010026313">
    <property type="protein sequence ID" value="CAF4414914.1"/>
    <property type="molecule type" value="Genomic_DNA"/>
</dbReference>
<feature type="non-terminal residue" evidence="2">
    <location>
        <position position="104"/>
    </location>
</feature>
<evidence type="ECO:0000313" key="3">
    <source>
        <dbReference type="Proteomes" id="UP000663868"/>
    </source>
</evidence>
<protein>
    <submittedName>
        <fullName evidence="2">Uncharacterized protein</fullName>
    </submittedName>
</protein>
<feature type="compositionally biased region" description="Polar residues" evidence="1">
    <location>
        <begin position="25"/>
        <end position="40"/>
    </location>
</feature>
<feature type="non-terminal residue" evidence="2">
    <location>
        <position position="1"/>
    </location>
</feature>
<organism evidence="2 3">
    <name type="scientific">Adineta steineri</name>
    <dbReference type="NCBI Taxonomy" id="433720"/>
    <lineage>
        <taxon>Eukaryota</taxon>
        <taxon>Metazoa</taxon>
        <taxon>Spiralia</taxon>
        <taxon>Gnathifera</taxon>
        <taxon>Rotifera</taxon>
        <taxon>Eurotatoria</taxon>
        <taxon>Bdelloidea</taxon>
        <taxon>Adinetida</taxon>
        <taxon>Adinetidae</taxon>
        <taxon>Adineta</taxon>
    </lineage>
</organism>